<dbReference type="InterPro" id="IPR001650">
    <property type="entry name" value="Helicase_C-like"/>
</dbReference>
<dbReference type="GO" id="GO:0006310">
    <property type="term" value="P:DNA recombination"/>
    <property type="evidence" value="ECO:0007669"/>
    <property type="project" value="InterPro"/>
</dbReference>
<dbReference type="Gene3D" id="3.40.50.300">
    <property type="entry name" value="P-loop containing nucleotide triphosphate hydrolases"/>
    <property type="match status" value="2"/>
</dbReference>
<dbReference type="GO" id="GO:0043138">
    <property type="term" value="F:3'-5' DNA helicase activity"/>
    <property type="evidence" value="ECO:0007669"/>
    <property type="project" value="UniProtKB-EC"/>
</dbReference>
<dbReference type="GO" id="GO:0006281">
    <property type="term" value="P:DNA repair"/>
    <property type="evidence" value="ECO:0007669"/>
    <property type="project" value="TreeGrafter"/>
</dbReference>
<evidence type="ECO:0000256" key="5">
    <source>
        <dbReference type="ARBA" id="ARBA00022840"/>
    </source>
</evidence>
<dbReference type="GO" id="GO:0009378">
    <property type="term" value="F:four-way junction helicase activity"/>
    <property type="evidence" value="ECO:0007669"/>
    <property type="project" value="TreeGrafter"/>
</dbReference>
<dbReference type="AlphaFoldDB" id="A0A371YLA2"/>
<dbReference type="GO" id="GO:0005737">
    <property type="term" value="C:cytoplasm"/>
    <property type="evidence" value="ECO:0007669"/>
    <property type="project" value="TreeGrafter"/>
</dbReference>
<dbReference type="Proteomes" id="UP000240957">
    <property type="component" value="Unassembled WGS sequence"/>
</dbReference>
<dbReference type="GO" id="GO:0003677">
    <property type="term" value="F:DNA binding"/>
    <property type="evidence" value="ECO:0007669"/>
    <property type="project" value="UniProtKB-KW"/>
</dbReference>
<reference evidence="15" key="3">
    <citation type="journal article" date="2019" name="Int. J. Syst. Evol. Microbiol.">
        <title>The Global Catalogue of Microorganisms (GCM) 10K type strain sequencing project: providing services to taxonomists for standard genome sequencing and annotation.</title>
        <authorList>
            <consortium name="The Broad Institute Genomics Platform"/>
            <consortium name="The Broad Institute Genome Sequencing Center for Infectious Disease"/>
            <person name="Wu L."/>
            <person name="Ma J."/>
        </authorList>
    </citation>
    <scope>NUCLEOTIDE SEQUENCE [LARGE SCALE GENOMIC DNA]</scope>
    <source>
        <strain evidence="15">KCTC 62575</strain>
    </source>
</reference>
<comment type="caution">
    <text evidence="13">The sequence shown here is derived from an EMBL/GenBank/DDBJ whole genome shotgun (WGS) entry which is preliminary data.</text>
</comment>
<evidence type="ECO:0000313" key="12">
    <source>
        <dbReference type="EMBL" id="MFC2996324.1"/>
    </source>
</evidence>
<protein>
    <recommendedName>
        <fullName evidence="9">DNA 3'-5' helicase</fullName>
        <ecNumber evidence="9">5.6.2.4</ecNumber>
    </recommendedName>
</protein>
<name>A0A371YLA2_9GAMM</name>
<dbReference type="GO" id="GO:0016787">
    <property type="term" value="F:hydrolase activity"/>
    <property type="evidence" value="ECO:0007669"/>
    <property type="project" value="UniProtKB-KW"/>
</dbReference>
<dbReference type="NCBIfam" id="TIGR00614">
    <property type="entry name" value="recQ_fam"/>
    <property type="match status" value="1"/>
</dbReference>
<dbReference type="EMBL" id="PYIX02000038">
    <property type="protein sequence ID" value="RFC82263.1"/>
    <property type="molecule type" value="Genomic_DNA"/>
</dbReference>
<evidence type="ECO:0000256" key="3">
    <source>
        <dbReference type="ARBA" id="ARBA00022801"/>
    </source>
</evidence>
<dbReference type="PANTHER" id="PTHR13710">
    <property type="entry name" value="DNA HELICASE RECQ FAMILY MEMBER"/>
    <property type="match status" value="1"/>
</dbReference>
<dbReference type="PROSITE" id="PS51194">
    <property type="entry name" value="HELICASE_CTER"/>
    <property type="match status" value="1"/>
</dbReference>
<comment type="similarity">
    <text evidence="1">Belongs to the helicase family. RecQ subfamily.</text>
</comment>
<organism evidence="13 14">
    <name type="scientific">Acinetobacter sichuanensis</name>
    <dbReference type="NCBI Taxonomy" id="2136183"/>
    <lineage>
        <taxon>Bacteria</taxon>
        <taxon>Pseudomonadati</taxon>
        <taxon>Pseudomonadota</taxon>
        <taxon>Gammaproteobacteria</taxon>
        <taxon>Moraxellales</taxon>
        <taxon>Moraxellaceae</taxon>
        <taxon>Acinetobacter</taxon>
    </lineage>
</organism>
<dbReference type="SMART" id="SM00487">
    <property type="entry name" value="DEXDc"/>
    <property type="match status" value="1"/>
</dbReference>
<dbReference type="InterPro" id="IPR027417">
    <property type="entry name" value="P-loop_NTPase"/>
</dbReference>
<evidence type="ECO:0000256" key="2">
    <source>
        <dbReference type="ARBA" id="ARBA00022741"/>
    </source>
</evidence>
<evidence type="ECO:0000256" key="6">
    <source>
        <dbReference type="ARBA" id="ARBA00023125"/>
    </source>
</evidence>
<reference evidence="12" key="4">
    <citation type="submission" date="2024-09" db="EMBL/GenBank/DDBJ databases">
        <authorList>
            <person name="Sun Q."/>
            <person name="Mori K."/>
        </authorList>
    </citation>
    <scope>NUCLEOTIDE SEQUENCE</scope>
    <source>
        <strain evidence="12">KCTC 62575</strain>
    </source>
</reference>
<dbReference type="PANTHER" id="PTHR13710:SF105">
    <property type="entry name" value="ATP-DEPENDENT DNA HELICASE Q1"/>
    <property type="match status" value="1"/>
</dbReference>
<keyword evidence="4 13" id="KW-0347">Helicase</keyword>
<dbReference type="Pfam" id="PF00270">
    <property type="entry name" value="DEAD"/>
    <property type="match status" value="1"/>
</dbReference>
<evidence type="ECO:0000313" key="13">
    <source>
        <dbReference type="EMBL" id="RFC82263.1"/>
    </source>
</evidence>
<evidence type="ECO:0000313" key="15">
    <source>
        <dbReference type="Proteomes" id="UP001595455"/>
    </source>
</evidence>
<evidence type="ECO:0000256" key="1">
    <source>
        <dbReference type="ARBA" id="ARBA00005446"/>
    </source>
</evidence>
<dbReference type="SUPFAM" id="SSF53098">
    <property type="entry name" value="Ribonuclease H-like"/>
    <property type="match status" value="1"/>
</dbReference>
<dbReference type="Pfam" id="PF00271">
    <property type="entry name" value="Helicase_C"/>
    <property type="match status" value="1"/>
</dbReference>
<reference evidence="12" key="1">
    <citation type="journal article" date="2014" name="Int. J. Syst. Evol. Microbiol.">
        <title>Complete genome of a new Firmicutes species belonging to the dominant human colonic microbiota ('Ruminococcus bicirculans') reveals two chromosomes and a selective capacity to utilize plant glucans.</title>
        <authorList>
            <consortium name="NISC Comparative Sequencing Program"/>
            <person name="Wegmann U."/>
            <person name="Louis P."/>
            <person name="Goesmann A."/>
            <person name="Henrissat B."/>
            <person name="Duncan S.H."/>
            <person name="Flint H.J."/>
        </authorList>
    </citation>
    <scope>NUCLEOTIDE SEQUENCE</scope>
    <source>
        <strain evidence="12">KCTC 62575</strain>
    </source>
</reference>
<dbReference type="SUPFAM" id="SSF52540">
    <property type="entry name" value="P-loop containing nucleoside triphosphate hydrolases"/>
    <property type="match status" value="1"/>
</dbReference>
<reference evidence="13 14" key="2">
    <citation type="submission" date="2018-08" db="EMBL/GenBank/DDBJ databases">
        <title>The draft genome of Acinetobacter sichuanensis strain WCHAc060041.</title>
        <authorList>
            <person name="Qin J."/>
            <person name="Feng Y."/>
            <person name="Zong Z."/>
        </authorList>
    </citation>
    <scope>NUCLEOTIDE SEQUENCE [LARGE SCALE GENOMIC DNA]</scope>
    <source>
        <strain evidence="13 14">WCHAc060041</strain>
    </source>
</reference>
<dbReference type="GO" id="GO:0005694">
    <property type="term" value="C:chromosome"/>
    <property type="evidence" value="ECO:0007669"/>
    <property type="project" value="TreeGrafter"/>
</dbReference>
<dbReference type="RefSeq" id="WP_107009594.1">
    <property type="nucleotide sequence ID" value="NZ_JBHRSF010000062.1"/>
</dbReference>
<keyword evidence="7" id="KW-0413">Isomerase</keyword>
<accession>A0A371YLA2</accession>
<dbReference type="EMBL" id="JBHRSF010000062">
    <property type="protein sequence ID" value="MFC2996324.1"/>
    <property type="molecule type" value="Genomic_DNA"/>
</dbReference>
<evidence type="ECO:0000259" key="10">
    <source>
        <dbReference type="PROSITE" id="PS51192"/>
    </source>
</evidence>
<feature type="domain" description="Helicase C-terminal" evidence="11">
    <location>
        <begin position="518"/>
        <end position="676"/>
    </location>
</feature>
<gene>
    <name evidence="12" type="ORF">ACFODO_13800</name>
    <name evidence="13" type="ORF">C9E89_017360</name>
</gene>
<dbReference type="Proteomes" id="UP001595455">
    <property type="component" value="Unassembled WGS sequence"/>
</dbReference>
<dbReference type="SMART" id="SM00490">
    <property type="entry name" value="HELICc"/>
    <property type="match status" value="1"/>
</dbReference>
<proteinExistence type="inferred from homology"/>
<dbReference type="InterPro" id="IPR036397">
    <property type="entry name" value="RNaseH_sf"/>
</dbReference>
<evidence type="ECO:0000256" key="7">
    <source>
        <dbReference type="ARBA" id="ARBA00023235"/>
    </source>
</evidence>
<keyword evidence="6" id="KW-0238">DNA-binding</keyword>
<keyword evidence="5" id="KW-0067">ATP-binding</keyword>
<dbReference type="OrthoDB" id="9760034at2"/>
<evidence type="ECO:0000259" key="11">
    <source>
        <dbReference type="PROSITE" id="PS51194"/>
    </source>
</evidence>
<keyword evidence="2" id="KW-0547">Nucleotide-binding</keyword>
<evidence type="ECO:0000313" key="14">
    <source>
        <dbReference type="Proteomes" id="UP000240957"/>
    </source>
</evidence>
<dbReference type="GO" id="GO:0005524">
    <property type="term" value="F:ATP binding"/>
    <property type="evidence" value="ECO:0007669"/>
    <property type="project" value="UniProtKB-KW"/>
</dbReference>
<dbReference type="CDD" id="cd17920">
    <property type="entry name" value="DEXHc_RecQ"/>
    <property type="match status" value="1"/>
</dbReference>
<dbReference type="InterPro" id="IPR011545">
    <property type="entry name" value="DEAD/DEAH_box_helicase_dom"/>
</dbReference>
<dbReference type="PROSITE" id="PS51192">
    <property type="entry name" value="HELICASE_ATP_BIND_1"/>
    <property type="match status" value="1"/>
</dbReference>
<feature type="domain" description="Helicase ATP-binding" evidence="10">
    <location>
        <begin position="286"/>
        <end position="468"/>
    </location>
</feature>
<keyword evidence="15" id="KW-1185">Reference proteome</keyword>
<comment type="catalytic activity">
    <reaction evidence="8">
        <text>Couples ATP hydrolysis with the unwinding of duplex DNA by translocating in the 3'-5' direction.</text>
        <dbReference type="EC" id="5.6.2.4"/>
    </reaction>
</comment>
<dbReference type="InterPro" id="IPR012337">
    <property type="entry name" value="RNaseH-like_sf"/>
</dbReference>
<dbReference type="EC" id="5.6.2.4" evidence="9"/>
<dbReference type="InterPro" id="IPR004589">
    <property type="entry name" value="DNA_helicase_ATP-dep_RecQ"/>
</dbReference>
<dbReference type="InterPro" id="IPR014001">
    <property type="entry name" value="Helicase_ATP-bd"/>
</dbReference>
<evidence type="ECO:0000256" key="8">
    <source>
        <dbReference type="ARBA" id="ARBA00034617"/>
    </source>
</evidence>
<keyword evidence="3 13" id="KW-0378">Hydrolase</keyword>
<evidence type="ECO:0000256" key="9">
    <source>
        <dbReference type="ARBA" id="ARBA00034808"/>
    </source>
</evidence>
<dbReference type="Gene3D" id="3.30.420.10">
    <property type="entry name" value="Ribonuclease H-like superfamily/Ribonuclease H"/>
    <property type="match status" value="1"/>
</dbReference>
<evidence type="ECO:0000256" key="4">
    <source>
        <dbReference type="ARBA" id="ARBA00022806"/>
    </source>
</evidence>
<sequence length="1036" mass="121326">MLPIIKEIDLPYASAYFSQQIVWFDLEINPHNNKLLIGALLCVIDQQPYAATFKESDLEIVMHILCNATYVAGHNIVQFDLKWWIDHTIHADSAKFLLKNKALDTLILSNLVFPQHPSHALLKIYKAPDSENNPIYDCLETYQLYQRICTYWKQEIHPQISAWIEQKQPDCQYLPQAYTGENCTAYELLVPQGDIQTLKEYIENIPTHDKKAWIGAITFAHWILHLDHPSCRRPSWLMDKSEYGENFIIAEQIFWENKQFQYIDFNTESQNIFGYSLRPGQEKIINTLAKGLAVPLGLLPTGGGKSLTFQLPAFVLSRYRRELTVIISPLKALMEDQILGLQQLDPWGKRAACLISGQGHEEQQRILEEIWLGSIDLLYISPERLRTHSIQALLQRRRPALWVVDEAHTFSQWGTDFRPDFMRIGQSIAKCYQGAEIATQPQLMLVTATASQRAIQEIEREVVKPLQHLLQVPLETVMVEPTQNVWRDEIKVDIRYLEREDRLVEILKILKQIFPQRKTEETVELVADDQTHPVVLIYVRNRDKTEEFAEDLAKQGFITAAYHSRLTALQKKEVLEKFKQHQLDVVICTNAFGMGIDRANIHTVIHYTPPNNLESYLQEIGRTARKQGEQGQAILFWNNQDLESLVRKNIASELGGHKVLADCWQKVIAPTLKRPPEERWFSSEELQPYLSFENEELVTQIRVLLLALERYRLLVEKDQLPALLSMQLLDAPRTSSTRAAQLYQRLAPLLQHQQNVKLYLPEVSVALGMSVRQLLNGVRQLVKLGCARWSCEVRIRFAYRFAHLQQRKIKEKDLALTAIQECWQTYPPEDLTRIDLRHLDTWFTQRGYRVKAREIFYLFKIFKLVNLKENKYSLRVESRDKEHTWKDWLSEAKQGLADLHHSLNLIVNELPDDIQTSHQLNVDTFLERHDLEIDLFLEHLEMMQRFGWLNVSRLDDDTQKIFFIDYPAENAAQRLHSKVAYQYLEEHYQDRNRRLHLMKAWLLREPQQRKKMLNDYFNLDLTDMCKRYLDDPEQAK</sequence>